<comment type="similarity">
    <text evidence="2">Belongs to the bacterial solute-binding protein 5 family.</text>
</comment>
<evidence type="ECO:0000256" key="1">
    <source>
        <dbReference type="ARBA" id="ARBA00004418"/>
    </source>
</evidence>
<feature type="chain" id="PRO_5047296483" evidence="5">
    <location>
        <begin position="21"/>
        <end position="486"/>
    </location>
</feature>
<dbReference type="Gene3D" id="3.90.76.10">
    <property type="entry name" value="Dipeptide-binding Protein, Domain 1"/>
    <property type="match status" value="1"/>
</dbReference>
<evidence type="ECO:0000256" key="3">
    <source>
        <dbReference type="ARBA" id="ARBA00022448"/>
    </source>
</evidence>
<name>A0ABT9HKC5_9SPHN</name>
<comment type="caution">
    <text evidence="7">The sequence shown here is derived from an EMBL/GenBank/DDBJ whole genome shotgun (WGS) entry which is preliminary data.</text>
</comment>
<sequence length="486" mass="52106">MRSAFALLATILLAACSSGIDDGIVDVAFISSEEELDADGLRLGPAAQHVRAAQSQGLVALSANGAVVPAIAERWIVTDDGSSYIFRIREFDLPDGTRLTAQAVRDNLVAVLSRLEGTSLGLDLAKIREVRAMTGRVIEIRLRGSMPDLLQLLAQPELGLVLDGAQAGPMTVRGEDGGVLLEAMPPESRGLPSQPDWDEGLAAVKISAVDARAATQGFAEGRYELVLGGHLASLPLADVGPLSRGTIRLDAALGLFGLDVQRRNGFLAEAENREALAMAIDRSTLMSAFNIGGWIPTTRIVSPDLPGDTGTVPERWEGQSIDERRGTASARVQQWRAGEADVPTVSIWLPEGPGSDLLFEALARDFATIGVASSRSANRREADLALRDRVARYGAARWFLNQFNCRVSAAVCLEDVDYLVGLGVDARNLAEEESYLAEAETALLAANTYIPLGAPIRWSLVRGEVDGFLENRWNVHPLFPLTRAPI</sequence>
<evidence type="ECO:0000256" key="5">
    <source>
        <dbReference type="SAM" id="SignalP"/>
    </source>
</evidence>
<feature type="signal peptide" evidence="5">
    <location>
        <begin position="1"/>
        <end position="20"/>
    </location>
</feature>
<dbReference type="InterPro" id="IPR000914">
    <property type="entry name" value="SBP_5_dom"/>
</dbReference>
<keyword evidence="4 5" id="KW-0732">Signal</keyword>
<keyword evidence="3" id="KW-0813">Transport</keyword>
<gene>
    <name evidence="7" type="ORF">Q9K02_00380</name>
</gene>
<dbReference type="PROSITE" id="PS51257">
    <property type="entry name" value="PROKAR_LIPOPROTEIN"/>
    <property type="match status" value="1"/>
</dbReference>
<evidence type="ECO:0000259" key="6">
    <source>
        <dbReference type="Pfam" id="PF00496"/>
    </source>
</evidence>
<organism evidence="7 8">
    <name type="scientific">Qipengyuania profundimaris</name>
    <dbReference type="NCBI Taxonomy" id="3067652"/>
    <lineage>
        <taxon>Bacteria</taxon>
        <taxon>Pseudomonadati</taxon>
        <taxon>Pseudomonadota</taxon>
        <taxon>Alphaproteobacteria</taxon>
        <taxon>Sphingomonadales</taxon>
        <taxon>Erythrobacteraceae</taxon>
        <taxon>Qipengyuania</taxon>
    </lineage>
</organism>
<dbReference type="RefSeq" id="WP_305931089.1">
    <property type="nucleotide sequence ID" value="NZ_JAVAIM010000001.1"/>
</dbReference>
<dbReference type="Gene3D" id="3.10.105.10">
    <property type="entry name" value="Dipeptide-binding Protein, Domain 3"/>
    <property type="match status" value="1"/>
</dbReference>
<dbReference type="SUPFAM" id="SSF53850">
    <property type="entry name" value="Periplasmic binding protein-like II"/>
    <property type="match status" value="1"/>
</dbReference>
<proteinExistence type="inferred from homology"/>
<evidence type="ECO:0000313" key="7">
    <source>
        <dbReference type="EMBL" id="MDP4573592.1"/>
    </source>
</evidence>
<dbReference type="Gene3D" id="3.40.190.10">
    <property type="entry name" value="Periplasmic binding protein-like II"/>
    <property type="match status" value="1"/>
</dbReference>
<evidence type="ECO:0000256" key="2">
    <source>
        <dbReference type="ARBA" id="ARBA00005695"/>
    </source>
</evidence>
<comment type="subcellular location">
    <subcellularLocation>
        <location evidence="1">Periplasm</location>
    </subcellularLocation>
</comment>
<dbReference type="Pfam" id="PF00496">
    <property type="entry name" value="SBP_bac_5"/>
    <property type="match status" value="1"/>
</dbReference>
<protein>
    <submittedName>
        <fullName evidence="7">ABC transporter substrate-binding protein</fullName>
    </submittedName>
</protein>
<keyword evidence="8" id="KW-1185">Reference proteome</keyword>
<feature type="domain" description="Solute-binding protein family 5" evidence="6">
    <location>
        <begin position="67"/>
        <end position="371"/>
    </location>
</feature>
<accession>A0ABT9HKC5</accession>
<reference evidence="7 8" key="1">
    <citation type="submission" date="2023-08" db="EMBL/GenBank/DDBJ databases">
        <title>genomic of G39.</title>
        <authorList>
            <person name="Wang Y."/>
        </authorList>
    </citation>
    <scope>NUCLEOTIDE SEQUENCE [LARGE SCALE GENOMIC DNA]</scope>
    <source>
        <strain evidence="7 8">G39</strain>
    </source>
</reference>
<dbReference type="Proteomes" id="UP001240639">
    <property type="component" value="Unassembled WGS sequence"/>
</dbReference>
<dbReference type="PANTHER" id="PTHR30290">
    <property type="entry name" value="PERIPLASMIC BINDING COMPONENT OF ABC TRANSPORTER"/>
    <property type="match status" value="1"/>
</dbReference>
<evidence type="ECO:0000313" key="8">
    <source>
        <dbReference type="Proteomes" id="UP001240639"/>
    </source>
</evidence>
<dbReference type="InterPro" id="IPR039424">
    <property type="entry name" value="SBP_5"/>
</dbReference>
<dbReference type="EMBL" id="JAVAIM010000001">
    <property type="protein sequence ID" value="MDP4573592.1"/>
    <property type="molecule type" value="Genomic_DNA"/>
</dbReference>
<evidence type="ECO:0000256" key="4">
    <source>
        <dbReference type="ARBA" id="ARBA00022729"/>
    </source>
</evidence>
<dbReference type="PANTHER" id="PTHR30290:SF10">
    <property type="entry name" value="PERIPLASMIC OLIGOPEPTIDE-BINDING PROTEIN-RELATED"/>
    <property type="match status" value="1"/>
</dbReference>